<dbReference type="InterPro" id="IPR002557">
    <property type="entry name" value="Chitin-bd_dom"/>
</dbReference>
<dbReference type="SMART" id="SM00327">
    <property type="entry name" value="VWA"/>
    <property type="match status" value="1"/>
</dbReference>
<evidence type="ECO:0000313" key="7">
    <source>
        <dbReference type="EMBL" id="GFG29519.1"/>
    </source>
</evidence>
<keyword evidence="3" id="KW-0732">Signal</keyword>
<sequence length="381" mass="40976">LSRASLMLSALLACLGPLVGAQELPAGSCPLWGPLNYSVLLPNPTNCSRFFVCSNGRPIELHCLAGLHFNDRLKVCDWPQNVNCVPRCFPLQNDVGGSWTPSACSAGLNNQGASCKLQCNTNYQLRGSSSVQCTEKGWKSTNGNVIPQCQHEECILVHIEDGLNKTPSAKAGLLFLLDESDSMSTAHFQITKDFVKDIIRTFPLSENRSAGVITFDSTAQVKIHLNIDSTSTFLNEVDNIGYRGGSSGGRDVLAALRAAITEINNYSKHNLTVVVLITDGVSVTDGTPAADEIKRNGNPLFAIGIDQGTNLVHLEKLASTGDNGIKHFFHVRTYEALEDIGKYLNPPAGSGGSNSTLDCSTKCLGGYKEEDQALGWECGRK</sequence>
<dbReference type="InParanoid" id="A0A6L2PAS7"/>
<evidence type="ECO:0000259" key="5">
    <source>
        <dbReference type="PROSITE" id="PS50923"/>
    </source>
</evidence>
<dbReference type="PANTHER" id="PTHR24020:SF20">
    <property type="entry name" value="PH DOMAIN-CONTAINING PROTEIN"/>
    <property type="match status" value="1"/>
</dbReference>
<dbReference type="Gene3D" id="3.40.50.410">
    <property type="entry name" value="von Willebrand factor, type A domain"/>
    <property type="match status" value="1"/>
</dbReference>
<comment type="caution">
    <text evidence="2">Lacks conserved residue(s) required for the propagation of feature annotation.</text>
</comment>
<dbReference type="Gene3D" id="2.170.140.10">
    <property type="entry name" value="Chitin binding domain"/>
    <property type="match status" value="1"/>
</dbReference>
<feature type="chain" id="PRO_5026830430" description="Chitin-binding type-2 domain-containing protein" evidence="3">
    <location>
        <begin position="22"/>
        <end position="381"/>
    </location>
</feature>
<feature type="domain" description="VWFA" evidence="4">
    <location>
        <begin position="172"/>
        <end position="344"/>
    </location>
</feature>
<dbReference type="Pfam" id="PF00084">
    <property type="entry name" value="Sushi"/>
    <property type="match status" value="1"/>
</dbReference>
<dbReference type="GO" id="GO:0032991">
    <property type="term" value="C:protein-containing complex"/>
    <property type="evidence" value="ECO:0007669"/>
    <property type="project" value="UniProtKB-ARBA"/>
</dbReference>
<gene>
    <name evidence="7" type="ORF">Cfor_00796</name>
</gene>
<evidence type="ECO:0008006" key="9">
    <source>
        <dbReference type="Google" id="ProtNLM"/>
    </source>
</evidence>
<dbReference type="PANTHER" id="PTHR24020">
    <property type="entry name" value="COLLAGEN ALPHA"/>
    <property type="match status" value="1"/>
</dbReference>
<evidence type="ECO:0000256" key="1">
    <source>
        <dbReference type="ARBA" id="ARBA00023157"/>
    </source>
</evidence>
<dbReference type="PROSITE" id="PS50940">
    <property type="entry name" value="CHIT_BIND_II"/>
    <property type="match status" value="1"/>
</dbReference>
<dbReference type="InterPro" id="IPR002035">
    <property type="entry name" value="VWF_A"/>
</dbReference>
<dbReference type="CDD" id="cd00198">
    <property type="entry name" value="vWFA"/>
    <property type="match status" value="1"/>
</dbReference>
<reference evidence="8" key="1">
    <citation type="submission" date="2020-01" db="EMBL/GenBank/DDBJ databases">
        <title>Draft genome sequence of the Termite Coptotermes fromosanus.</title>
        <authorList>
            <person name="Itakura S."/>
            <person name="Yosikawa Y."/>
            <person name="Umezawa K."/>
        </authorList>
    </citation>
    <scope>NUCLEOTIDE SEQUENCE [LARGE SCALE GENOMIC DNA]</scope>
</reference>
<accession>A0A6L2PAS7</accession>
<protein>
    <recommendedName>
        <fullName evidence="9">Chitin-binding type-2 domain-containing protein</fullName>
    </recommendedName>
</protein>
<feature type="signal peptide" evidence="3">
    <location>
        <begin position="1"/>
        <end position="21"/>
    </location>
</feature>
<dbReference type="InterPro" id="IPR035976">
    <property type="entry name" value="Sushi/SCR/CCP_sf"/>
</dbReference>
<keyword evidence="1" id="KW-1015">Disulfide bond</keyword>
<evidence type="ECO:0000313" key="8">
    <source>
        <dbReference type="Proteomes" id="UP000502823"/>
    </source>
</evidence>
<dbReference type="InterPro" id="IPR036508">
    <property type="entry name" value="Chitin-bd_dom_sf"/>
</dbReference>
<dbReference type="InterPro" id="IPR050525">
    <property type="entry name" value="ECM_Assembly_Org"/>
</dbReference>
<dbReference type="PROSITE" id="PS50923">
    <property type="entry name" value="SUSHI"/>
    <property type="match status" value="1"/>
</dbReference>
<dbReference type="Pfam" id="PF01607">
    <property type="entry name" value="CBM_14"/>
    <property type="match status" value="1"/>
</dbReference>
<organism evidence="7 8">
    <name type="scientific">Coptotermes formosanus</name>
    <name type="common">Formosan subterranean termite</name>
    <dbReference type="NCBI Taxonomy" id="36987"/>
    <lineage>
        <taxon>Eukaryota</taxon>
        <taxon>Metazoa</taxon>
        <taxon>Ecdysozoa</taxon>
        <taxon>Arthropoda</taxon>
        <taxon>Hexapoda</taxon>
        <taxon>Insecta</taxon>
        <taxon>Pterygota</taxon>
        <taxon>Neoptera</taxon>
        <taxon>Polyneoptera</taxon>
        <taxon>Dictyoptera</taxon>
        <taxon>Blattodea</taxon>
        <taxon>Blattoidea</taxon>
        <taxon>Termitoidae</taxon>
        <taxon>Rhinotermitidae</taxon>
        <taxon>Coptotermes</taxon>
    </lineage>
</organism>
<dbReference type="AlphaFoldDB" id="A0A6L2PAS7"/>
<name>A0A6L2PAS7_COPFO</name>
<dbReference type="Pfam" id="PF00092">
    <property type="entry name" value="VWA"/>
    <property type="match status" value="1"/>
</dbReference>
<proteinExistence type="predicted"/>
<dbReference type="InterPro" id="IPR000436">
    <property type="entry name" value="Sushi_SCR_CCP_dom"/>
</dbReference>
<feature type="domain" description="Chitin-binding type-2" evidence="6">
    <location>
        <begin position="26"/>
        <end position="86"/>
    </location>
</feature>
<evidence type="ECO:0000259" key="4">
    <source>
        <dbReference type="PROSITE" id="PS50234"/>
    </source>
</evidence>
<dbReference type="OrthoDB" id="6020543at2759"/>
<dbReference type="PROSITE" id="PS50234">
    <property type="entry name" value="VWFA"/>
    <property type="match status" value="1"/>
</dbReference>
<keyword evidence="2" id="KW-0768">Sushi</keyword>
<feature type="non-terminal residue" evidence="7">
    <location>
        <position position="1"/>
    </location>
</feature>
<dbReference type="Gene3D" id="2.10.70.10">
    <property type="entry name" value="Complement Module, domain 1"/>
    <property type="match status" value="1"/>
</dbReference>
<dbReference type="GO" id="GO:0005576">
    <property type="term" value="C:extracellular region"/>
    <property type="evidence" value="ECO:0007669"/>
    <property type="project" value="InterPro"/>
</dbReference>
<dbReference type="InterPro" id="IPR036465">
    <property type="entry name" value="vWFA_dom_sf"/>
</dbReference>
<dbReference type="CDD" id="cd00033">
    <property type="entry name" value="CCP"/>
    <property type="match status" value="1"/>
</dbReference>
<dbReference type="SMART" id="SM00494">
    <property type="entry name" value="ChtBD2"/>
    <property type="match status" value="1"/>
</dbReference>
<dbReference type="SUPFAM" id="SSF53300">
    <property type="entry name" value="vWA-like"/>
    <property type="match status" value="1"/>
</dbReference>
<dbReference type="GO" id="GO:0008061">
    <property type="term" value="F:chitin binding"/>
    <property type="evidence" value="ECO:0007669"/>
    <property type="project" value="InterPro"/>
</dbReference>
<dbReference type="SUPFAM" id="SSF57535">
    <property type="entry name" value="Complement control module/SCR domain"/>
    <property type="match status" value="1"/>
</dbReference>
<dbReference type="SMART" id="SM00032">
    <property type="entry name" value="CCP"/>
    <property type="match status" value="1"/>
</dbReference>
<evidence type="ECO:0000256" key="2">
    <source>
        <dbReference type="PROSITE-ProRule" id="PRU00302"/>
    </source>
</evidence>
<dbReference type="Proteomes" id="UP000502823">
    <property type="component" value="Unassembled WGS sequence"/>
</dbReference>
<dbReference type="EMBL" id="BLKM01000150">
    <property type="protein sequence ID" value="GFG29519.1"/>
    <property type="molecule type" value="Genomic_DNA"/>
</dbReference>
<feature type="domain" description="Sushi" evidence="5">
    <location>
        <begin position="86"/>
        <end position="151"/>
    </location>
</feature>
<evidence type="ECO:0000259" key="6">
    <source>
        <dbReference type="PROSITE" id="PS50940"/>
    </source>
</evidence>
<comment type="caution">
    <text evidence="7">The sequence shown here is derived from an EMBL/GenBank/DDBJ whole genome shotgun (WGS) entry which is preliminary data.</text>
</comment>
<evidence type="ECO:0000256" key="3">
    <source>
        <dbReference type="SAM" id="SignalP"/>
    </source>
</evidence>
<keyword evidence="8" id="KW-1185">Reference proteome</keyword>
<dbReference type="SUPFAM" id="SSF57625">
    <property type="entry name" value="Invertebrate chitin-binding proteins"/>
    <property type="match status" value="1"/>
</dbReference>